<reference evidence="2" key="1">
    <citation type="submission" date="2019-08" db="EMBL/GenBank/DDBJ databases">
        <title>The genome of the North American firefly Photinus pyralis.</title>
        <authorList>
            <consortium name="Photinus pyralis genome working group"/>
            <person name="Fallon T.R."/>
            <person name="Sander Lower S.E."/>
            <person name="Weng J.-K."/>
        </authorList>
    </citation>
    <scope>NUCLEOTIDE SEQUENCE</scope>
    <source>
        <strain evidence="2">TRF0915ILg1</strain>
        <tissue evidence="2">Whole body</tissue>
    </source>
</reference>
<feature type="compositionally biased region" description="Polar residues" evidence="1">
    <location>
        <begin position="388"/>
        <end position="401"/>
    </location>
</feature>
<proteinExistence type="predicted"/>
<feature type="region of interest" description="Disordered" evidence="1">
    <location>
        <begin position="382"/>
        <end position="409"/>
    </location>
</feature>
<dbReference type="OrthoDB" id="6778510at2759"/>
<comment type="caution">
    <text evidence="2">The sequence shown here is derived from an EMBL/GenBank/DDBJ whole genome shotgun (WGS) entry which is preliminary data.</text>
</comment>
<protein>
    <submittedName>
        <fullName evidence="2">Uncharacterized protein</fullName>
    </submittedName>
</protein>
<name>A0A8K0G6K1_IGNLU</name>
<dbReference type="AlphaFoldDB" id="A0A8K0G6K1"/>
<evidence type="ECO:0000313" key="3">
    <source>
        <dbReference type="Proteomes" id="UP000801492"/>
    </source>
</evidence>
<sequence>MISRLSKNVKELVELVDTNTTELNHKWEGIATQGAKSQSNTRNPTDLMKSIAVQTEEVDTEEEASKRDEQILMNIEDALQDKGKFDKIETVLDLEWPERVYRNTKMIEAEPAQLLKGQDNYILLMDPSSVKRDTRMGKLDGKYEGLLELAAANEGKIEHMVMTTKTKTSRDKAQEGCNILYIIPMTIDEAGVNDVREIYFRIEKIAEIMETHKTSQKMENVKWGTTKLVIGKGLHEAYTRKICEYVFQDSSTKIEIMTSTARSRDGVGPDPKAKLGKRGAEAATRTKPPAEKVIVKAGGRNYADLLKTAKASVDVKKSGLRQKSVASMQSVRKKAPGMEMVVKRDEVTLHISDIDGDLNIKQVVDAITTARPEIPEEEIRGGRAAGYNTESQSRGATSAWASDTKPETATDLTGKIRALTAERLDTRQRHAATLPSAIHAILEVTEPTP</sequence>
<dbReference type="EMBL" id="VTPC01081957">
    <property type="protein sequence ID" value="KAF2887746.1"/>
    <property type="molecule type" value="Genomic_DNA"/>
</dbReference>
<feature type="compositionally biased region" description="Basic and acidic residues" evidence="1">
    <location>
        <begin position="262"/>
        <end position="273"/>
    </location>
</feature>
<feature type="region of interest" description="Disordered" evidence="1">
    <location>
        <begin position="260"/>
        <end position="287"/>
    </location>
</feature>
<evidence type="ECO:0000313" key="2">
    <source>
        <dbReference type="EMBL" id="KAF2887746.1"/>
    </source>
</evidence>
<gene>
    <name evidence="2" type="ORF">ILUMI_18427</name>
</gene>
<organism evidence="2 3">
    <name type="scientific">Ignelater luminosus</name>
    <name type="common">Cucubano</name>
    <name type="synonym">Pyrophorus luminosus</name>
    <dbReference type="NCBI Taxonomy" id="2038154"/>
    <lineage>
        <taxon>Eukaryota</taxon>
        <taxon>Metazoa</taxon>
        <taxon>Ecdysozoa</taxon>
        <taxon>Arthropoda</taxon>
        <taxon>Hexapoda</taxon>
        <taxon>Insecta</taxon>
        <taxon>Pterygota</taxon>
        <taxon>Neoptera</taxon>
        <taxon>Endopterygota</taxon>
        <taxon>Coleoptera</taxon>
        <taxon>Polyphaga</taxon>
        <taxon>Elateriformia</taxon>
        <taxon>Elateroidea</taxon>
        <taxon>Elateridae</taxon>
        <taxon>Agrypninae</taxon>
        <taxon>Pyrophorini</taxon>
        <taxon>Ignelater</taxon>
    </lineage>
</organism>
<evidence type="ECO:0000256" key="1">
    <source>
        <dbReference type="SAM" id="MobiDB-lite"/>
    </source>
</evidence>
<keyword evidence="3" id="KW-1185">Reference proteome</keyword>
<accession>A0A8K0G6K1</accession>
<dbReference type="Proteomes" id="UP000801492">
    <property type="component" value="Unassembled WGS sequence"/>
</dbReference>